<accession>A0A1F7SJF1</accession>
<comment type="similarity">
    <text evidence="2 8">Belongs to the bacterial ribosomal protein bS20 family.</text>
</comment>
<protein>
    <recommendedName>
        <fullName evidence="7 8">Small ribosomal subunit protein bS20</fullName>
    </recommendedName>
</protein>
<dbReference type="PANTHER" id="PTHR33398:SF1">
    <property type="entry name" value="SMALL RIBOSOMAL SUBUNIT PROTEIN BS20C"/>
    <property type="match status" value="1"/>
</dbReference>
<evidence type="ECO:0000256" key="8">
    <source>
        <dbReference type="HAMAP-Rule" id="MF_00500"/>
    </source>
</evidence>
<dbReference type="HAMAP" id="MF_00500">
    <property type="entry name" value="Ribosomal_bS20"/>
    <property type="match status" value="1"/>
</dbReference>
<dbReference type="STRING" id="1817883.A3G31_00690"/>
<proteinExistence type="inferred from homology"/>
<evidence type="ECO:0000313" key="9">
    <source>
        <dbReference type="EMBL" id="OGL53903.1"/>
    </source>
</evidence>
<comment type="function">
    <text evidence="1 8">Binds directly to 16S ribosomal RNA.</text>
</comment>
<dbReference type="NCBIfam" id="TIGR00029">
    <property type="entry name" value="S20"/>
    <property type="match status" value="1"/>
</dbReference>
<dbReference type="GO" id="GO:0015935">
    <property type="term" value="C:small ribosomal subunit"/>
    <property type="evidence" value="ECO:0007669"/>
    <property type="project" value="TreeGrafter"/>
</dbReference>
<dbReference type="GO" id="GO:0006412">
    <property type="term" value="P:translation"/>
    <property type="evidence" value="ECO:0007669"/>
    <property type="project" value="UniProtKB-UniRule"/>
</dbReference>
<evidence type="ECO:0000313" key="10">
    <source>
        <dbReference type="Proteomes" id="UP000178082"/>
    </source>
</evidence>
<evidence type="ECO:0000256" key="6">
    <source>
        <dbReference type="ARBA" id="ARBA00023274"/>
    </source>
</evidence>
<dbReference type="Proteomes" id="UP000178082">
    <property type="component" value="Unassembled WGS sequence"/>
</dbReference>
<dbReference type="FunFam" id="1.20.58.110:FF:000001">
    <property type="entry name" value="30S ribosomal protein S20"/>
    <property type="match status" value="1"/>
</dbReference>
<evidence type="ECO:0000256" key="4">
    <source>
        <dbReference type="ARBA" id="ARBA00022884"/>
    </source>
</evidence>
<dbReference type="Pfam" id="PF01649">
    <property type="entry name" value="Ribosomal_S20p"/>
    <property type="match status" value="1"/>
</dbReference>
<dbReference type="Gene3D" id="1.20.58.110">
    <property type="entry name" value="Ribosomal protein S20"/>
    <property type="match status" value="1"/>
</dbReference>
<dbReference type="GO" id="GO:0003735">
    <property type="term" value="F:structural constituent of ribosome"/>
    <property type="evidence" value="ECO:0007669"/>
    <property type="project" value="InterPro"/>
</dbReference>
<evidence type="ECO:0000256" key="1">
    <source>
        <dbReference type="ARBA" id="ARBA00003134"/>
    </source>
</evidence>
<dbReference type="EMBL" id="MGDI01000019">
    <property type="protein sequence ID" value="OGL53903.1"/>
    <property type="molecule type" value="Genomic_DNA"/>
</dbReference>
<dbReference type="InterPro" id="IPR036510">
    <property type="entry name" value="Ribosomal_bS20_sf"/>
</dbReference>
<evidence type="ECO:0000256" key="2">
    <source>
        <dbReference type="ARBA" id="ARBA00007634"/>
    </source>
</evidence>
<reference evidence="9 10" key="1">
    <citation type="journal article" date="2016" name="Nat. Commun.">
        <title>Thousands of microbial genomes shed light on interconnected biogeochemical processes in an aquifer system.</title>
        <authorList>
            <person name="Anantharaman K."/>
            <person name="Brown C.T."/>
            <person name="Hug L.A."/>
            <person name="Sharon I."/>
            <person name="Castelle C.J."/>
            <person name="Probst A.J."/>
            <person name="Thomas B.C."/>
            <person name="Singh A."/>
            <person name="Wilkins M.J."/>
            <person name="Karaoz U."/>
            <person name="Brodie E.L."/>
            <person name="Williams K.H."/>
            <person name="Hubbard S.S."/>
            <person name="Banfield J.F."/>
        </authorList>
    </citation>
    <scope>NUCLEOTIDE SEQUENCE [LARGE SCALE GENOMIC DNA]</scope>
</reference>
<dbReference type="AlphaFoldDB" id="A0A1F7SJF1"/>
<organism evidence="9 10">
    <name type="scientific">Candidatus Schekmanbacteria bacterium RIFCSPLOWO2_12_FULL_38_15</name>
    <dbReference type="NCBI Taxonomy" id="1817883"/>
    <lineage>
        <taxon>Bacteria</taxon>
        <taxon>Candidatus Schekmaniibacteriota</taxon>
    </lineage>
</organism>
<dbReference type="InterPro" id="IPR002583">
    <property type="entry name" value="Ribosomal_bS20"/>
</dbReference>
<name>A0A1F7SJF1_9BACT</name>
<gene>
    <name evidence="8" type="primary">rpsT</name>
    <name evidence="9" type="ORF">A3G31_00690</name>
</gene>
<evidence type="ECO:0000256" key="3">
    <source>
        <dbReference type="ARBA" id="ARBA00022730"/>
    </source>
</evidence>
<dbReference type="GO" id="GO:0070181">
    <property type="term" value="F:small ribosomal subunit rRNA binding"/>
    <property type="evidence" value="ECO:0007669"/>
    <property type="project" value="TreeGrafter"/>
</dbReference>
<sequence>MANTKSAEKRIRQGIRRNTRNRMVKSGVKTAVKKILSAVEANDSENAKALLKKAIPVIDKAAAKRVFHKNTASRKISRITRRINALLNRQKEAAVKS</sequence>
<keyword evidence="4 8" id="KW-0694">RNA-binding</keyword>
<keyword evidence="5 8" id="KW-0689">Ribosomal protein</keyword>
<dbReference type="SUPFAM" id="SSF46992">
    <property type="entry name" value="Ribosomal protein S20"/>
    <property type="match status" value="1"/>
</dbReference>
<keyword evidence="6 8" id="KW-0687">Ribonucleoprotein</keyword>
<comment type="caution">
    <text evidence="9">The sequence shown here is derived from an EMBL/GenBank/DDBJ whole genome shotgun (WGS) entry which is preliminary data.</text>
</comment>
<evidence type="ECO:0000256" key="7">
    <source>
        <dbReference type="ARBA" id="ARBA00035136"/>
    </source>
</evidence>
<dbReference type="PANTHER" id="PTHR33398">
    <property type="entry name" value="30S RIBOSOMAL PROTEIN S20"/>
    <property type="match status" value="1"/>
</dbReference>
<keyword evidence="3 8" id="KW-0699">rRNA-binding</keyword>
<evidence type="ECO:0000256" key="5">
    <source>
        <dbReference type="ARBA" id="ARBA00022980"/>
    </source>
</evidence>